<dbReference type="SUPFAM" id="SSF110997">
    <property type="entry name" value="Sporulation related repeat"/>
    <property type="match status" value="1"/>
</dbReference>
<feature type="domain" description="SPOR" evidence="3">
    <location>
        <begin position="240"/>
        <end position="325"/>
    </location>
</feature>
<protein>
    <submittedName>
        <fullName evidence="4">SPOR domain-containing protein</fullName>
    </submittedName>
</protein>
<dbReference type="RefSeq" id="WP_275823450.1">
    <property type="nucleotide sequence ID" value="NZ_JARHUD010000007.1"/>
</dbReference>
<feature type="region of interest" description="Disordered" evidence="1">
    <location>
        <begin position="76"/>
        <end position="246"/>
    </location>
</feature>
<comment type="caution">
    <text evidence="4">The sequence shown here is derived from an EMBL/GenBank/DDBJ whole genome shotgun (WGS) entry which is preliminary data.</text>
</comment>
<dbReference type="Gene3D" id="3.30.70.1070">
    <property type="entry name" value="Sporulation related repeat"/>
    <property type="match status" value="1"/>
</dbReference>
<dbReference type="PROSITE" id="PS51724">
    <property type="entry name" value="SPOR"/>
    <property type="match status" value="1"/>
</dbReference>
<evidence type="ECO:0000313" key="4">
    <source>
        <dbReference type="EMBL" id="MDF2096719.1"/>
    </source>
</evidence>
<organism evidence="4 5">
    <name type="scientific">Aquibaculum arenosum</name>
    <dbReference type="NCBI Taxonomy" id="3032591"/>
    <lineage>
        <taxon>Bacteria</taxon>
        <taxon>Pseudomonadati</taxon>
        <taxon>Pseudomonadota</taxon>
        <taxon>Alphaproteobacteria</taxon>
        <taxon>Rhodospirillales</taxon>
        <taxon>Rhodovibrionaceae</taxon>
        <taxon>Aquibaculum</taxon>
    </lineage>
</organism>
<dbReference type="Pfam" id="PF05036">
    <property type="entry name" value="SPOR"/>
    <property type="match status" value="1"/>
</dbReference>
<evidence type="ECO:0000313" key="5">
    <source>
        <dbReference type="Proteomes" id="UP001215503"/>
    </source>
</evidence>
<keyword evidence="5" id="KW-1185">Reference proteome</keyword>
<feature type="compositionally biased region" description="Low complexity" evidence="1">
    <location>
        <begin position="142"/>
        <end position="154"/>
    </location>
</feature>
<sequence length="325" mass="35130">MPSDGRNHWDDGPPIELRGDPAYRQRSTTYAHEHYPDEEPEPERRRRRIGPLRVALAGLVLLGFGALVVYAYTWGTSDPDPEELPLVTAPGTPEKERPESPGGMEVPYQDSLVLNPRERSEEGVERLLPPPEEPRPPEPESETTSQSTEAEQAAPASNASGEEADVSVEGAADAEGTAAAPGEEADEPLSLDSMVSEIAEAPAEEEPSPEAPATEDAADETEEPAATVEQEEPAAEQAAEPASGGFVIQLASVGNRDAIEREWSRMQERHPEVLGDLTLQVEEADLGERGTFYRLQAGPVSTREAADQLCSRLQAAQQDCLVRAR</sequence>
<evidence type="ECO:0000256" key="2">
    <source>
        <dbReference type="SAM" id="Phobius"/>
    </source>
</evidence>
<reference evidence="4 5" key="1">
    <citation type="submission" date="2023-03" db="EMBL/GenBank/DDBJ databases">
        <title>Fodinicurvata sp. CAU 1616 isolated from sea sendiment.</title>
        <authorList>
            <person name="Kim W."/>
        </authorList>
    </citation>
    <scope>NUCLEOTIDE SEQUENCE [LARGE SCALE GENOMIC DNA]</scope>
    <source>
        <strain evidence="4 5">CAU 1616</strain>
    </source>
</reference>
<feature type="transmembrane region" description="Helical" evidence="2">
    <location>
        <begin position="54"/>
        <end position="75"/>
    </location>
</feature>
<keyword evidence="2" id="KW-1133">Transmembrane helix</keyword>
<feature type="compositionally biased region" description="Low complexity" evidence="1">
    <location>
        <begin position="169"/>
        <end position="182"/>
    </location>
</feature>
<name>A0ABT5YPB0_9PROT</name>
<dbReference type="EMBL" id="JARHUD010000007">
    <property type="protein sequence ID" value="MDF2096719.1"/>
    <property type="molecule type" value="Genomic_DNA"/>
</dbReference>
<feature type="compositionally biased region" description="Basic and acidic residues" evidence="1">
    <location>
        <begin position="1"/>
        <end position="23"/>
    </location>
</feature>
<feature type="compositionally biased region" description="Acidic residues" evidence="1">
    <location>
        <begin position="216"/>
        <end position="234"/>
    </location>
</feature>
<evidence type="ECO:0000256" key="1">
    <source>
        <dbReference type="SAM" id="MobiDB-lite"/>
    </source>
</evidence>
<dbReference type="Proteomes" id="UP001215503">
    <property type="component" value="Unassembled WGS sequence"/>
</dbReference>
<keyword evidence="2" id="KW-0812">Transmembrane</keyword>
<dbReference type="InterPro" id="IPR007730">
    <property type="entry name" value="SPOR-like_dom"/>
</dbReference>
<accession>A0ABT5YPB0</accession>
<evidence type="ECO:0000259" key="3">
    <source>
        <dbReference type="PROSITE" id="PS51724"/>
    </source>
</evidence>
<feature type="region of interest" description="Disordered" evidence="1">
    <location>
        <begin position="1"/>
        <end position="46"/>
    </location>
</feature>
<gene>
    <name evidence="4" type="ORF">P2G67_12100</name>
</gene>
<dbReference type="InterPro" id="IPR036680">
    <property type="entry name" value="SPOR-like_sf"/>
</dbReference>
<keyword evidence="2" id="KW-0472">Membrane</keyword>
<feature type="compositionally biased region" description="Basic and acidic residues" evidence="1">
    <location>
        <begin position="116"/>
        <end position="125"/>
    </location>
</feature>
<proteinExistence type="predicted"/>